<dbReference type="PANTHER" id="PTHR16223:SF249">
    <property type="entry name" value="TRANSCRIPTION FACTOR BHLH154"/>
    <property type="match status" value="1"/>
</dbReference>
<evidence type="ECO:0000256" key="5">
    <source>
        <dbReference type="ARBA" id="ARBA00023242"/>
    </source>
</evidence>
<reference evidence="6" key="1">
    <citation type="submission" date="2020-01" db="EMBL/GenBank/DDBJ databases">
        <title>Genome sequence of Kobresia littledalei, the first chromosome-level genome in the family Cyperaceae.</title>
        <authorList>
            <person name="Qu G."/>
        </authorList>
    </citation>
    <scope>NUCLEOTIDE SEQUENCE</scope>
    <source>
        <strain evidence="6">C.B.Clarke</strain>
        <tissue evidence="6">Leaf</tissue>
    </source>
</reference>
<dbReference type="CDD" id="cd11393">
    <property type="entry name" value="bHLH_AtbHLH_like"/>
    <property type="match status" value="1"/>
</dbReference>
<dbReference type="AlphaFoldDB" id="A0A833VR25"/>
<dbReference type="Proteomes" id="UP000623129">
    <property type="component" value="Unassembled WGS sequence"/>
</dbReference>
<evidence type="ECO:0000256" key="4">
    <source>
        <dbReference type="ARBA" id="ARBA00023163"/>
    </source>
</evidence>
<evidence type="ECO:0000256" key="1">
    <source>
        <dbReference type="ARBA" id="ARBA00004123"/>
    </source>
</evidence>
<gene>
    <name evidence="6" type="ORF">FCM35_KLT03069</name>
</gene>
<dbReference type="InterPro" id="IPR045239">
    <property type="entry name" value="bHLH95_bHLH"/>
</dbReference>
<keyword evidence="5" id="KW-0539">Nucleus</keyword>
<accession>A0A833VR25</accession>
<dbReference type="GO" id="GO:0046983">
    <property type="term" value="F:protein dimerization activity"/>
    <property type="evidence" value="ECO:0007669"/>
    <property type="project" value="InterPro"/>
</dbReference>
<dbReference type="EMBL" id="SWLB01000012">
    <property type="protein sequence ID" value="KAF3331663.1"/>
    <property type="molecule type" value="Genomic_DNA"/>
</dbReference>
<keyword evidence="4" id="KW-0804">Transcription</keyword>
<proteinExistence type="inferred from homology"/>
<comment type="similarity">
    <text evidence="2">Belongs to the bHLH protein family.</text>
</comment>
<evidence type="ECO:0000256" key="2">
    <source>
        <dbReference type="ARBA" id="ARBA00005510"/>
    </source>
</evidence>
<dbReference type="InterPro" id="IPR036638">
    <property type="entry name" value="HLH_DNA-bd_sf"/>
</dbReference>
<dbReference type="SUPFAM" id="SSF47459">
    <property type="entry name" value="HLH, helix-loop-helix DNA-binding domain"/>
    <property type="match status" value="1"/>
</dbReference>
<dbReference type="GO" id="GO:0000981">
    <property type="term" value="F:DNA-binding transcription factor activity, RNA polymerase II-specific"/>
    <property type="evidence" value="ECO:0007669"/>
    <property type="project" value="TreeGrafter"/>
</dbReference>
<dbReference type="PANTHER" id="PTHR16223">
    <property type="entry name" value="TRANSCRIPTION FACTOR BHLH83-RELATED"/>
    <property type="match status" value="1"/>
</dbReference>
<evidence type="ECO:0000256" key="3">
    <source>
        <dbReference type="ARBA" id="ARBA00023015"/>
    </source>
</evidence>
<sequence length="201" mass="21627">MCSSSVHPSFYGFNSFTGEGSESSSHLQISNEYDKLFLGDWFPSPYSSESHVKSGMDFSSSSLPLPPFPLASNSNPYSVGEGEDGSVKTMGLNNGEVQFNGSQAVTVTGAAKKTQRLGPKIIALQRLISPYGKTDAASVLNETANNIRYLHEQIKALTSMGCDLHSIGLCLVPVSPELVNLTSQLNRNVPGNTVSFSRFRI</sequence>
<keyword evidence="3" id="KW-0805">Transcription regulation</keyword>
<dbReference type="GO" id="GO:0005634">
    <property type="term" value="C:nucleus"/>
    <property type="evidence" value="ECO:0007669"/>
    <property type="project" value="UniProtKB-SubCell"/>
</dbReference>
<evidence type="ECO:0000313" key="7">
    <source>
        <dbReference type="Proteomes" id="UP000623129"/>
    </source>
</evidence>
<protein>
    <submittedName>
        <fullName evidence="6">Transcription factor bHLH123</fullName>
    </submittedName>
</protein>
<evidence type="ECO:0000313" key="6">
    <source>
        <dbReference type="EMBL" id="KAF3331663.1"/>
    </source>
</evidence>
<name>A0A833VR25_9POAL</name>
<dbReference type="OrthoDB" id="1870356at2759"/>
<keyword evidence="7" id="KW-1185">Reference proteome</keyword>
<comment type="subcellular location">
    <subcellularLocation>
        <location evidence="1">Nucleus</location>
    </subcellularLocation>
</comment>
<dbReference type="GO" id="GO:0000978">
    <property type="term" value="F:RNA polymerase II cis-regulatory region sequence-specific DNA binding"/>
    <property type="evidence" value="ECO:0007669"/>
    <property type="project" value="TreeGrafter"/>
</dbReference>
<organism evidence="6 7">
    <name type="scientific">Carex littledalei</name>
    <dbReference type="NCBI Taxonomy" id="544730"/>
    <lineage>
        <taxon>Eukaryota</taxon>
        <taxon>Viridiplantae</taxon>
        <taxon>Streptophyta</taxon>
        <taxon>Embryophyta</taxon>
        <taxon>Tracheophyta</taxon>
        <taxon>Spermatophyta</taxon>
        <taxon>Magnoliopsida</taxon>
        <taxon>Liliopsida</taxon>
        <taxon>Poales</taxon>
        <taxon>Cyperaceae</taxon>
        <taxon>Cyperoideae</taxon>
        <taxon>Cariceae</taxon>
        <taxon>Carex</taxon>
        <taxon>Carex subgen. Euthyceras</taxon>
    </lineage>
</organism>
<dbReference type="InterPro" id="IPR045843">
    <property type="entry name" value="IND-like"/>
</dbReference>
<comment type="caution">
    <text evidence="6">The sequence shown here is derived from an EMBL/GenBank/DDBJ whole genome shotgun (WGS) entry which is preliminary data.</text>
</comment>